<gene>
    <name evidence="2" type="ORF">HDF22_004646</name>
    <name evidence="1" type="ORF">HDF23_001654</name>
</gene>
<dbReference type="AlphaFoldDB" id="A0A1N6UPD7"/>
<dbReference type="RefSeq" id="WP_076372178.1">
    <property type="nucleotide sequence ID" value="NZ_FTMG01000003.1"/>
</dbReference>
<evidence type="ECO:0000313" key="2">
    <source>
        <dbReference type="EMBL" id="MBB6130506.1"/>
    </source>
</evidence>
<dbReference type="Proteomes" id="UP000541583">
    <property type="component" value="Unassembled WGS sequence"/>
</dbReference>
<accession>A0A1N6UPD7</accession>
<sequence>MEQIKEEIIALLKPLNILTNDQIMEVFFKIGSLGDIFILKNDGVRGKNVYTVVISSSKGAFDSIRFDGDDLNVIIRKALNEYLES</sequence>
<keyword evidence="3" id="KW-1185">Reference proteome</keyword>
<organism evidence="2 4">
    <name type="scientific">Mucilaginibacter lappiensis</name>
    <dbReference type="NCBI Taxonomy" id="354630"/>
    <lineage>
        <taxon>Bacteria</taxon>
        <taxon>Pseudomonadati</taxon>
        <taxon>Bacteroidota</taxon>
        <taxon>Sphingobacteriia</taxon>
        <taxon>Sphingobacteriales</taxon>
        <taxon>Sphingobacteriaceae</taxon>
        <taxon>Mucilaginibacter</taxon>
    </lineage>
</organism>
<dbReference type="EMBL" id="JACHCA010000015">
    <property type="protein sequence ID" value="MBB6130506.1"/>
    <property type="molecule type" value="Genomic_DNA"/>
</dbReference>
<reference evidence="3 4" key="1">
    <citation type="submission" date="2020-08" db="EMBL/GenBank/DDBJ databases">
        <title>Genomic Encyclopedia of Type Strains, Phase IV (KMG-V): Genome sequencing to study the core and pangenomes of soil and plant-associated prokaryotes.</title>
        <authorList>
            <person name="Whitman W."/>
        </authorList>
    </citation>
    <scope>NUCLEOTIDE SEQUENCE [LARGE SCALE GENOMIC DNA]</scope>
    <source>
        <strain evidence="1 3">ANJLi2</strain>
        <strain evidence="2 4">MP601</strain>
    </source>
</reference>
<proteinExistence type="predicted"/>
<evidence type="ECO:0000313" key="4">
    <source>
        <dbReference type="Proteomes" id="UP000548326"/>
    </source>
</evidence>
<name>A0A1N6UPD7_9SPHI</name>
<dbReference type="OrthoDB" id="679736at2"/>
<evidence type="ECO:0000313" key="3">
    <source>
        <dbReference type="Proteomes" id="UP000541583"/>
    </source>
</evidence>
<dbReference type="Proteomes" id="UP000548326">
    <property type="component" value="Unassembled WGS sequence"/>
</dbReference>
<comment type="caution">
    <text evidence="2">The sequence shown here is derived from an EMBL/GenBank/DDBJ whole genome shotgun (WGS) entry which is preliminary data.</text>
</comment>
<evidence type="ECO:0000313" key="1">
    <source>
        <dbReference type="EMBL" id="MBB6108911.1"/>
    </source>
</evidence>
<protein>
    <submittedName>
        <fullName evidence="2">Uncharacterized protein</fullName>
    </submittedName>
</protein>
<dbReference type="EMBL" id="JACHCB010000003">
    <property type="protein sequence ID" value="MBB6108911.1"/>
    <property type="molecule type" value="Genomic_DNA"/>
</dbReference>